<dbReference type="UniPathway" id="UPA00958"/>
<keyword evidence="4 8" id="KW-0808">Transferase</keyword>
<dbReference type="PANTHER" id="PTHR42755:SF1">
    <property type="entry name" value="3-DEOXY-D-MANNO-OCTULOSONIC ACID TRANSFERASE, MITOCHONDRIAL-RELATED"/>
    <property type="match status" value="1"/>
</dbReference>
<dbReference type="GO" id="GO:0005886">
    <property type="term" value="C:plasma membrane"/>
    <property type="evidence" value="ECO:0007669"/>
    <property type="project" value="UniProtKB-SubCell"/>
</dbReference>
<dbReference type="EMBL" id="JACDZE010000001">
    <property type="protein sequence ID" value="MBA5629665.1"/>
    <property type="molecule type" value="Genomic_DNA"/>
</dbReference>
<reference evidence="10 11" key="1">
    <citation type="submission" date="2020-07" db="EMBL/GenBank/DDBJ databases">
        <title>Moheibacter lacus sp. nov., a member of the family Flavobacteriaceae isolated from freshwater lake sediment.</title>
        <authorList>
            <person name="Liu Y."/>
        </authorList>
    </citation>
    <scope>NUCLEOTIDE SEQUENCE [LARGE SCALE GENOMIC DNA]</scope>
    <source>
        <strain evidence="10 11">BDHS18</strain>
    </source>
</reference>
<evidence type="ECO:0000313" key="10">
    <source>
        <dbReference type="EMBL" id="MBA5629665.1"/>
    </source>
</evidence>
<evidence type="ECO:0000256" key="8">
    <source>
        <dbReference type="RuleBase" id="RU365103"/>
    </source>
</evidence>
<accession>A0A838ZQR8</accession>
<dbReference type="Gene3D" id="3.40.50.11720">
    <property type="entry name" value="3-Deoxy-D-manno-octulosonic-acid transferase, N-terminal domain"/>
    <property type="match status" value="1"/>
</dbReference>
<evidence type="ECO:0000256" key="5">
    <source>
        <dbReference type="ARBA" id="ARBA00031445"/>
    </source>
</evidence>
<sequence length="416" mass="47901">MNIIYNTFISLYGTGISVAASFNPKAKLWKSGRKNWKNKLKNAISTNDKVIWMHCSSLGEFEQGRPVMEKIRNEFPNHKLAVSFFSPSGYEIRKDYKGADYIFYLPLDTKKNAKNLIKFLHPEILILVKYEYWYNLLNRLEKRKIPVIVISAVIKEDNLFFRPLGNWFRQRIASIHHFFVQDLDSKNLLASIGIENATVSGDTRFDRVKEILASEPKLEFVEKFKSDKKLIVAGSTWSDDESILVNFINSKLPENWKVIFAPHNIHEKEIKSLAEKIEKPVAIYTKSNASEIEKAQVLIVDTIGMLTKIYAYSDISYVGGGFTKTGVHNTLEPVVFGVPVIFGPNYEKYFEAIDLLENQGAIRFVDQFDFDEKMENLIEDNMERIRRGDAAQKYIQQKPNSTALIMNYLNNLISNP</sequence>
<dbReference type="InterPro" id="IPR039901">
    <property type="entry name" value="Kdotransferase"/>
</dbReference>
<comment type="function">
    <text evidence="8">Involved in lipopolysaccharide (LPS) biosynthesis. Catalyzes the transfer of 3-deoxy-D-manno-octulosonate (Kdo) residue(s) from CMP-Kdo to lipid IV(A), the tetraacyldisaccharide-1,4'-bisphosphate precursor of lipid A.</text>
</comment>
<keyword evidence="11" id="KW-1185">Reference proteome</keyword>
<evidence type="ECO:0000256" key="4">
    <source>
        <dbReference type="ARBA" id="ARBA00022679"/>
    </source>
</evidence>
<feature type="domain" description="3-deoxy-D-manno-octulosonic-acid transferase N-terminal" evidence="9">
    <location>
        <begin position="35"/>
        <end position="206"/>
    </location>
</feature>
<dbReference type="GO" id="GO:0009245">
    <property type="term" value="P:lipid A biosynthetic process"/>
    <property type="evidence" value="ECO:0007669"/>
    <property type="project" value="TreeGrafter"/>
</dbReference>
<evidence type="ECO:0000259" key="9">
    <source>
        <dbReference type="Pfam" id="PF04413"/>
    </source>
</evidence>
<evidence type="ECO:0000256" key="7">
    <source>
        <dbReference type="PIRSR" id="PIRSR639901-1"/>
    </source>
</evidence>
<protein>
    <recommendedName>
        <fullName evidence="3 8">3-deoxy-D-manno-octulosonic acid transferase</fullName>
        <shortName evidence="8">Kdo transferase</shortName>
        <ecNumber evidence="2 8">2.4.99.12</ecNumber>
    </recommendedName>
    <alternativeName>
        <fullName evidence="5 8">Lipid IV(A) 3-deoxy-D-manno-octulosonic acid transferase</fullName>
    </alternativeName>
</protein>
<dbReference type="InterPro" id="IPR038107">
    <property type="entry name" value="Glycos_transf_N_sf"/>
</dbReference>
<organism evidence="10 11">
    <name type="scientific">Moheibacter lacus</name>
    <dbReference type="NCBI Taxonomy" id="2745851"/>
    <lineage>
        <taxon>Bacteria</taxon>
        <taxon>Pseudomonadati</taxon>
        <taxon>Bacteroidota</taxon>
        <taxon>Flavobacteriia</taxon>
        <taxon>Flavobacteriales</taxon>
        <taxon>Weeksellaceae</taxon>
        <taxon>Moheibacter</taxon>
    </lineage>
</organism>
<comment type="subcellular location">
    <subcellularLocation>
        <location evidence="8">Cell membrane</location>
    </subcellularLocation>
</comment>
<gene>
    <name evidence="10" type="ORF">HU137_07770</name>
</gene>
<dbReference type="PANTHER" id="PTHR42755">
    <property type="entry name" value="3-DEOXY-MANNO-OCTULOSONATE CYTIDYLYLTRANSFERASE"/>
    <property type="match status" value="1"/>
</dbReference>
<evidence type="ECO:0000256" key="6">
    <source>
        <dbReference type="ARBA" id="ARBA00049183"/>
    </source>
</evidence>
<dbReference type="Gene3D" id="3.40.50.2000">
    <property type="entry name" value="Glycogen Phosphorylase B"/>
    <property type="match status" value="1"/>
</dbReference>
<keyword evidence="8" id="KW-0448">Lipopolysaccharide biosynthesis</keyword>
<dbReference type="RefSeq" id="WP_182043210.1">
    <property type="nucleotide sequence ID" value="NZ_JACDZE010000001.1"/>
</dbReference>
<dbReference type="Pfam" id="PF04413">
    <property type="entry name" value="Glycos_transf_N"/>
    <property type="match status" value="1"/>
</dbReference>
<dbReference type="InterPro" id="IPR007507">
    <property type="entry name" value="Glycos_transf_N"/>
</dbReference>
<name>A0A838ZQR8_9FLAO</name>
<evidence type="ECO:0000313" key="11">
    <source>
        <dbReference type="Proteomes" id="UP000552241"/>
    </source>
</evidence>
<proteinExistence type="inferred from homology"/>
<evidence type="ECO:0000256" key="3">
    <source>
        <dbReference type="ARBA" id="ARBA00019077"/>
    </source>
</evidence>
<comment type="pathway">
    <text evidence="1 8">Bacterial outer membrane biogenesis; LPS core biosynthesis.</text>
</comment>
<keyword evidence="8" id="KW-1003">Cell membrane</keyword>
<dbReference type="AlphaFoldDB" id="A0A838ZQR8"/>
<dbReference type="EC" id="2.4.99.12" evidence="2 8"/>
<evidence type="ECO:0000256" key="1">
    <source>
        <dbReference type="ARBA" id="ARBA00004713"/>
    </source>
</evidence>
<dbReference type="GO" id="GO:0009244">
    <property type="term" value="P:lipopolysaccharide core region biosynthetic process"/>
    <property type="evidence" value="ECO:0007669"/>
    <property type="project" value="UniProtKB-UniRule"/>
</dbReference>
<comment type="caution">
    <text evidence="10">The sequence shown here is derived from an EMBL/GenBank/DDBJ whole genome shotgun (WGS) entry which is preliminary data.</text>
</comment>
<comment type="similarity">
    <text evidence="8">Belongs to the glycosyltransferase group 1 family.</text>
</comment>
<dbReference type="SUPFAM" id="SSF53756">
    <property type="entry name" value="UDP-Glycosyltransferase/glycogen phosphorylase"/>
    <property type="match status" value="1"/>
</dbReference>
<comment type="catalytic activity">
    <reaction evidence="6 8">
        <text>lipid IVA (E. coli) + CMP-3-deoxy-beta-D-manno-octulosonate = alpha-Kdo-(2-&gt;6)-lipid IVA (E. coli) + CMP + H(+)</text>
        <dbReference type="Rhea" id="RHEA:28066"/>
        <dbReference type="ChEBI" id="CHEBI:15378"/>
        <dbReference type="ChEBI" id="CHEBI:58603"/>
        <dbReference type="ChEBI" id="CHEBI:60364"/>
        <dbReference type="ChEBI" id="CHEBI:60377"/>
        <dbReference type="ChEBI" id="CHEBI:85987"/>
        <dbReference type="EC" id="2.4.99.12"/>
    </reaction>
</comment>
<evidence type="ECO:0000256" key="2">
    <source>
        <dbReference type="ARBA" id="ARBA00012621"/>
    </source>
</evidence>
<keyword evidence="8" id="KW-0472">Membrane</keyword>
<dbReference type="GO" id="GO:0043842">
    <property type="term" value="F:Kdo transferase activity"/>
    <property type="evidence" value="ECO:0007669"/>
    <property type="project" value="UniProtKB-EC"/>
</dbReference>
<feature type="active site" description="Proton acceptor" evidence="7">
    <location>
        <position position="60"/>
    </location>
</feature>
<dbReference type="Proteomes" id="UP000552241">
    <property type="component" value="Unassembled WGS sequence"/>
</dbReference>